<dbReference type="EMBL" id="SMMG02000007">
    <property type="protein sequence ID" value="KAA3466734.1"/>
    <property type="molecule type" value="Genomic_DNA"/>
</dbReference>
<reference evidence="3" key="1">
    <citation type="journal article" date="2019" name="Plant Biotechnol. J.">
        <title>Genome sequencing of the Australian wild diploid species Gossypium australe highlights disease resistance and delayed gland morphogenesis.</title>
        <authorList>
            <person name="Cai Y."/>
            <person name="Cai X."/>
            <person name="Wang Q."/>
            <person name="Wang P."/>
            <person name="Zhang Y."/>
            <person name="Cai C."/>
            <person name="Xu Y."/>
            <person name="Wang K."/>
            <person name="Zhou Z."/>
            <person name="Wang C."/>
            <person name="Geng S."/>
            <person name="Li B."/>
            <person name="Dong Q."/>
            <person name="Hou Y."/>
            <person name="Wang H."/>
            <person name="Ai P."/>
            <person name="Liu Z."/>
            <person name="Yi F."/>
            <person name="Sun M."/>
            <person name="An G."/>
            <person name="Cheng J."/>
            <person name="Zhang Y."/>
            <person name="Shi Q."/>
            <person name="Xie Y."/>
            <person name="Shi X."/>
            <person name="Chang Y."/>
            <person name="Huang F."/>
            <person name="Chen Y."/>
            <person name="Hong S."/>
            <person name="Mi L."/>
            <person name="Sun Q."/>
            <person name="Zhang L."/>
            <person name="Zhou B."/>
            <person name="Peng R."/>
            <person name="Zhang X."/>
            <person name="Liu F."/>
        </authorList>
    </citation>
    <scope>NUCLEOTIDE SEQUENCE [LARGE SCALE GENOMIC DNA]</scope>
    <source>
        <strain evidence="3">cv. PA1801</strain>
    </source>
</reference>
<feature type="domain" description="Tf2-1-like SH3-like" evidence="1">
    <location>
        <begin position="18"/>
        <end position="44"/>
    </location>
</feature>
<dbReference type="Pfam" id="PF24626">
    <property type="entry name" value="SH3_Tf2-1"/>
    <property type="match status" value="1"/>
</dbReference>
<dbReference type="PANTHER" id="PTHR46148:SF44">
    <property type="entry name" value="GAG-POL POLYPROTEIN"/>
    <property type="match status" value="1"/>
</dbReference>
<keyword evidence="2" id="KW-0675">Receptor</keyword>
<protein>
    <submittedName>
        <fullName evidence="2">Receptor-like protein kinase</fullName>
    </submittedName>
</protein>
<dbReference type="Proteomes" id="UP000325315">
    <property type="component" value="Unassembled WGS sequence"/>
</dbReference>
<gene>
    <name evidence="2" type="ORF">EPI10_001805</name>
</gene>
<proteinExistence type="predicted"/>
<dbReference type="PANTHER" id="PTHR46148">
    <property type="entry name" value="CHROMO DOMAIN-CONTAINING PROTEIN"/>
    <property type="match status" value="1"/>
</dbReference>
<comment type="caution">
    <text evidence="2">The sequence shown here is derived from an EMBL/GenBank/DDBJ whole genome shotgun (WGS) entry which is preliminary data.</text>
</comment>
<organism evidence="2 3">
    <name type="scientific">Gossypium australe</name>
    <dbReference type="NCBI Taxonomy" id="47621"/>
    <lineage>
        <taxon>Eukaryota</taxon>
        <taxon>Viridiplantae</taxon>
        <taxon>Streptophyta</taxon>
        <taxon>Embryophyta</taxon>
        <taxon>Tracheophyta</taxon>
        <taxon>Spermatophyta</taxon>
        <taxon>Magnoliopsida</taxon>
        <taxon>eudicotyledons</taxon>
        <taxon>Gunneridae</taxon>
        <taxon>Pentapetalae</taxon>
        <taxon>rosids</taxon>
        <taxon>malvids</taxon>
        <taxon>Malvales</taxon>
        <taxon>Malvaceae</taxon>
        <taxon>Malvoideae</taxon>
        <taxon>Gossypium</taxon>
    </lineage>
</organism>
<evidence type="ECO:0000259" key="1">
    <source>
        <dbReference type="Pfam" id="PF24626"/>
    </source>
</evidence>
<evidence type="ECO:0000313" key="2">
    <source>
        <dbReference type="EMBL" id="KAA3466734.1"/>
    </source>
</evidence>
<keyword evidence="2" id="KW-0808">Transferase</keyword>
<dbReference type="OrthoDB" id="1931063at2759"/>
<evidence type="ECO:0000313" key="3">
    <source>
        <dbReference type="Proteomes" id="UP000325315"/>
    </source>
</evidence>
<sequence length="73" mass="8628">MPILNEKKYNFRLETRLVAYRLTLPPELDRIHTVFHVSMLRRYRSDLSHVISSTVVEIQPDTSYSEEPIKILA</sequence>
<dbReference type="AlphaFoldDB" id="A0A5B6VCF4"/>
<dbReference type="InterPro" id="IPR056924">
    <property type="entry name" value="SH3_Tf2-1"/>
</dbReference>
<dbReference type="GO" id="GO:0016301">
    <property type="term" value="F:kinase activity"/>
    <property type="evidence" value="ECO:0007669"/>
    <property type="project" value="UniProtKB-KW"/>
</dbReference>
<name>A0A5B6VCF4_9ROSI</name>
<keyword evidence="3" id="KW-1185">Reference proteome</keyword>
<keyword evidence="2" id="KW-0418">Kinase</keyword>
<accession>A0A5B6VCF4</accession>